<dbReference type="EMBL" id="LARY01000001">
    <property type="protein sequence ID" value="RDX02823.1"/>
    <property type="molecule type" value="Genomic_DNA"/>
</dbReference>
<evidence type="ECO:0000256" key="2">
    <source>
        <dbReference type="PROSITE-ProRule" id="PRU00626"/>
    </source>
</evidence>
<organism evidence="4 5">
    <name type="scientific">Listeria kieliensis</name>
    <dbReference type="NCBI Taxonomy" id="1621700"/>
    <lineage>
        <taxon>Bacteria</taxon>
        <taxon>Bacillati</taxon>
        <taxon>Bacillota</taxon>
        <taxon>Bacilli</taxon>
        <taxon>Bacillales</taxon>
        <taxon>Listeriaceae</taxon>
        <taxon>Listeria</taxon>
    </lineage>
</organism>
<proteinExistence type="predicted"/>
<keyword evidence="5" id="KW-1185">Reference proteome</keyword>
<dbReference type="InterPro" id="IPR017924">
    <property type="entry name" value="RNA-binding_YhbY"/>
</dbReference>
<sequence length="96" mass="10744">MLTGPQKRFLRKEAHNLQPIFQVGKGGVNPNMVSQISDALLARELLKVSVLQNCEVPKEEVAEMLSERTGSELVQVIGRTIILYKESSKNKQIELP</sequence>
<dbReference type="Gene3D" id="3.30.110.60">
    <property type="entry name" value="YhbY-like"/>
    <property type="match status" value="1"/>
</dbReference>
<dbReference type="GO" id="GO:0003723">
    <property type="term" value="F:RNA binding"/>
    <property type="evidence" value="ECO:0007669"/>
    <property type="project" value="UniProtKB-UniRule"/>
</dbReference>
<dbReference type="PANTHER" id="PTHR40065">
    <property type="entry name" value="RNA-BINDING PROTEIN YHBY"/>
    <property type="match status" value="1"/>
</dbReference>
<dbReference type="Pfam" id="PF01985">
    <property type="entry name" value="CRS1_YhbY"/>
    <property type="match status" value="1"/>
</dbReference>
<keyword evidence="1 2" id="KW-0694">RNA-binding</keyword>
<comment type="caution">
    <text evidence="4">The sequence shown here is derived from an EMBL/GenBank/DDBJ whole genome shotgun (WGS) entry which is preliminary data.</text>
</comment>
<dbReference type="NCBIfam" id="TIGR00253">
    <property type="entry name" value="RNA_bind_YhbY"/>
    <property type="match status" value="1"/>
</dbReference>
<dbReference type="Proteomes" id="UP000257055">
    <property type="component" value="Unassembled WGS sequence"/>
</dbReference>
<reference evidence="5" key="1">
    <citation type="submission" date="2015-04" db="EMBL/GenBank/DDBJ databases">
        <authorList>
            <person name="Schardt J."/>
            <person name="Mueller-Herbst S."/>
            <person name="Scherer S."/>
            <person name="Huptas C."/>
        </authorList>
    </citation>
    <scope>NUCLEOTIDE SEQUENCE [LARGE SCALE GENOMIC DNA]</scope>
    <source>
        <strain evidence="5">Kiel-L1</strain>
    </source>
</reference>
<gene>
    <name evidence="4" type="ORF">UR08_04775</name>
</gene>
<dbReference type="RefSeq" id="WP_115752512.1">
    <property type="nucleotide sequence ID" value="NZ_LARY01000001.1"/>
</dbReference>
<evidence type="ECO:0000313" key="5">
    <source>
        <dbReference type="Proteomes" id="UP000257055"/>
    </source>
</evidence>
<accession>A0A3D8TV13</accession>
<name>A0A3D8TV13_9LIST</name>
<dbReference type="PANTHER" id="PTHR40065:SF3">
    <property type="entry name" value="RNA-BINDING PROTEIN YHBY"/>
    <property type="match status" value="1"/>
</dbReference>
<feature type="domain" description="CRM" evidence="3">
    <location>
        <begin position="1"/>
        <end position="96"/>
    </location>
</feature>
<evidence type="ECO:0000313" key="4">
    <source>
        <dbReference type="EMBL" id="RDX02823.1"/>
    </source>
</evidence>
<dbReference type="InterPro" id="IPR051925">
    <property type="entry name" value="RNA-binding_domain"/>
</dbReference>
<dbReference type="InterPro" id="IPR035920">
    <property type="entry name" value="YhbY-like_sf"/>
</dbReference>
<dbReference type="InterPro" id="IPR001890">
    <property type="entry name" value="RNA-binding_CRM"/>
</dbReference>
<evidence type="ECO:0000259" key="3">
    <source>
        <dbReference type="PROSITE" id="PS51295"/>
    </source>
</evidence>
<protein>
    <submittedName>
        <fullName evidence="4">RNA-binding protein</fullName>
    </submittedName>
</protein>
<dbReference type="SUPFAM" id="SSF75471">
    <property type="entry name" value="YhbY-like"/>
    <property type="match status" value="1"/>
</dbReference>
<evidence type="ECO:0000256" key="1">
    <source>
        <dbReference type="ARBA" id="ARBA00022884"/>
    </source>
</evidence>
<dbReference type="PROSITE" id="PS51295">
    <property type="entry name" value="CRM"/>
    <property type="match status" value="1"/>
</dbReference>
<dbReference type="SMART" id="SM01103">
    <property type="entry name" value="CRS1_YhbY"/>
    <property type="match status" value="1"/>
</dbReference>
<dbReference type="AlphaFoldDB" id="A0A3D8TV13"/>